<proteinExistence type="predicted"/>
<accession>A0A971IC61</accession>
<dbReference type="Gene3D" id="3.90.1010.20">
    <property type="match status" value="1"/>
</dbReference>
<evidence type="ECO:0000256" key="2">
    <source>
        <dbReference type="SAM" id="SignalP"/>
    </source>
</evidence>
<keyword evidence="2" id="KW-0732">Signal</keyword>
<reference evidence="4" key="2">
    <citation type="submission" date="2020-01" db="EMBL/GenBank/DDBJ databases">
        <authorList>
            <person name="Campanaro S."/>
        </authorList>
    </citation>
    <scope>NUCLEOTIDE SEQUENCE</scope>
    <source>
        <strain evidence="4">AS01afH2WH_6</strain>
    </source>
</reference>
<feature type="compositionally biased region" description="Low complexity" evidence="1">
    <location>
        <begin position="42"/>
        <end position="83"/>
    </location>
</feature>
<evidence type="ECO:0000256" key="1">
    <source>
        <dbReference type="SAM" id="MobiDB-lite"/>
    </source>
</evidence>
<comment type="caution">
    <text evidence="4">The sequence shown here is derived from an EMBL/GenBank/DDBJ whole genome shotgun (WGS) entry which is preliminary data.</text>
</comment>
<gene>
    <name evidence="4" type="ORF">GXW98_01515</name>
</gene>
<dbReference type="PROSITE" id="PS51257">
    <property type="entry name" value="PROKAR_LIPOPROTEIN"/>
    <property type="match status" value="1"/>
</dbReference>
<sequence length="173" mass="17551">MMNKHGKSVRAASLAAVGLVAAGTLLAGCGEPSAVPMNDEYAGSGDESSASTDASSPDSSSGESENPSASGKTDTGTYKDGTYAIKGEYGPVGEDTIDVTLTVAAGKVSDVQVVGHPFTTISKNHQNAFIKAIPGVVEGKALKDLKVDKVAGASWTSEAFNKALEVARQEASE</sequence>
<dbReference type="EMBL" id="JAAXZR010000006">
    <property type="protein sequence ID" value="NLT78952.1"/>
    <property type="molecule type" value="Genomic_DNA"/>
</dbReference>
<evidence type="ECO:0000259" key="3">
    <source>
        <dbReference type="SMART" id="SM00900"/>
    </source>
</evidence>
<feature type="region of interest" description="Disordered" evidence="1">
    <location>
        <begin position="32"/>
        <end position="92"/>
    </location>
</feature>
<name>A0A971IC61_9BIFI</name>
<dbReference type="OrthoDB" id="3231971at2"/>
<evidence type="ECO:0000313" key="5">
    <source>
        <dbReference type="Proteomes" id="UP000767327"/>
    </source>
</evidence>
<dbReference type="Pfam" id="PF04205">
    <property type="entry name" value="FMN_bind"/>
    <property type="match status" value="1"/>
</dbReference>
<dbReference type="GO" id="GO:0016020">
    <property type="term" value="C:membrane"/>
    <property type="evidence" value="ECO:0007669"/>
    <property type="project" value="InterPro"/>
</dbReference>
<feature type="signal peptide" evidence="2">
    <location>
        <begin position="1"/>
        <end position="27"/>
    </location>
</feature>
<protein>
    <submittedName>
        <fullName evidence="4">FMN-binding protein</fullName>
    </submittedName>
</protein>
<reference evidence="4" key="1">
    <citation type="journal article" date="2020" name="Biotechnol. Biofuels">
        <title>New insights from the biogas microbiome by comprehensive genome-resolved metagenomics of nearly 1600 species originating from multiple anaerobic digesters.</title>
        <authorList>
            <person name="Campanaro S."/>
            <person name="Treu L."/>
            <person name="Rodriguez-R L.M."/>
            <person name="Kovalovszki A."/>
            <person name="Ziels R.M."/>
            <person name="Maus I."/>
            <person name="Zhu X."/>
            <person name="Kougias P.G."/>
            <person name="Basile A."/>
            <person name="Luo G."/>
            <person name="Schluter A."/>
            <person name="Konstantinidis K.T."/>
            <person name="Angelidaki I."/>
        </authorList>
    </citation>
    <scope>NUCLEOTIDE SEQUENCE</scope>
    <source>
        <strain evidence="4">AS01afH2WH_6</strain>
    </source>
</reference>
<evidence type="ECO:0000313" key="4">
    <source>
        <dbReference type="EMBL" id="NLT78952.1"/>
    </source>
</evidence>
<dbReference type="AlphaFoldDB" id="A0A971IC61"/>
<organism evidence="4 5">
    <name type="scientific">Bifidobacterium crudilactis</name>
    <dbReference type="NCBI Taxonomy" id="327277"/>
    <lineage>
        <taxon>Bacteria</taxon>
        <taxon>Bacillati</taxon>
        <taxon>Actinomycetota</taxon>
        <taxon>Actinomycetes</taxon>
        <taxon>Bifidobacteriales</taxon>
        <taxon>Bifidobacteriaceae</taxon>
        <taxon>Bifidobacterium</taxon>
    </lineage>
</organism>
<dbReference type="GO" id="GO:0010181">
    <property type="term" value="F:FMN binding"/>
    <property type="evidence" value="ECO:0007669"/>
    <property type="project" value="InterPro"/>
</dbReference>
<feature type="chain" id="PRO_5039153639" evidence="2">
    <location>
        <begin position="28"/>
        <end position="173"/>
    </location>
</feature>
<dbReference type="InterPro" id="IPR007329">
    <property type="entry name" value="FMN-bd"/>
</dbReference>
<dbReference type="SMART" id="SM00900">
    <property type="entry name" value="FMN_bind"/>
    <property type="match status" value="1"/>
</dbReference>
<feature type="domain" description="FMN-binding" evidence="3">
    <location>
        <begin position="93"/>
        <end position="171"/>
    </location>
</feature>
<dbReference type="Proteomes" id="UP000767327">
    <property type="component" value="Unassembled WGS sequence"/>
</dbReference>